<dbReference type="Proteomes" id="UP000323105">
    <property type="component" value="Unassembled WGS sequence"/>
</dbReference>
<dbReference type="Pfam" id="PF18810">
    <property type="entry name" value="PBECR2"/>
    <property type="match status" value="1"/>
</dbReference>
<dbReference type="RefSeq" id="WP_149356603.1">
    <property type="nucleotide sequence ID" value="NZ_BKBW01000009.1"/>
</dbReference>
<evidence type="ECO:0000256" key="1">
    <source>
        <dbReference type="SAM" id="MobiDB-lite"/>
    </source>
</evidence>
<dbReference type="InterPro" id="IPR041110">
    <property type="entry name" value="PBECR2"/>
</dbReference>
<gene>
    <name evidence="4" type="ORF">CTTA_4065</name>
</gene>
<comment type="caution">
    <text evidence="4">The sequence shown here is derived from an EMBL/GenBank/DDBJ whole genome shotgun (WGS) entry which is preliminary data.</text>
</comment>
<organism evidence="4 5">
    <name type="scientific">Comamonas testosteroni</name>
    <name type="common">Pseudomonas testosteroni</name>
    <dbReference type="NCBI Taxonomy" id="285"/>
    <lineage>
        <taxon>Bacteria</taxon>
        <taxon>Pseudomonadati</taxon>
        <taxon>Pseudomonadota</taxon>
        <taxon>Betaproteobacteria</taxon>
        <taxon>Burkholderiales</taxon>
        <taxon>Comamonadaceae</taxon>
        <taxon>Comamonas</taxon>
    </lineage>
</organism>
<name>A0A5A7MHX2_COMTE</name>
<dbReference type="AlphaFoldDB" id="A0A5A7MHX2"/>
<evidence type="ECO:0000313" key="5">
    <source>
        <dbReference type="Proteomes" id="UP000323105"/>
    </source>
</evidence>
<feature type="domain" description="Phage head morphogenesis" evidence="2">
    <location>
        <begin position="55"/>
        <end position="166"/>
    </location>
</feature>
<reference evidence="4 5" key="1">
    <citation type="journal article" date="2019" name="Microbiol. Resour. Announc.">
        <title>Draft Genome Sequence of Comamonas testosteroni TA441, a Bacterium That Has a Cryptic Phenol Degradation Gene Cluster.</title>
        <authorList>
            <person name="Arai H."/>
            <person name="Ishii M."/>
        </authorList>
    </citation>
    <scope>NUCLEOTIDE SEQUENCE [LARGE SCALE GENOMIC DNA]</scope>
    <source>
        <strain evidence="4 5">TA441</strain>
    </source>
</reference>
<dbReference type="Pfam" id="PF04233">
    <property type="entry name" value="Phage_Mu_F"/>
    <property type="match status" value="1"/>
</dbReference>
<dbReference type="InterPro" id="IPR006528">
    <property type="entry name" value="Phage_head_morphogenesis_dom"/>
</dbReference>
<feature type="region of interest" description="Disordered" evidence="1">
    <location>
        <begin position="226"/>
        <end position="265"/>
    </location>
</feature>
<evidence type="ECO:0000259" key="3">
    <source>
        <dbReference type="Pfam" id="PF18810"/>
    </source>
</evidence>
<dbReference type="EMBL" id="BKBW01000009">
    <property type="protein sequence ID" value="GEQ77060.1"/>
    <property type="molecule type" value="Genomic_DNA"/>
</dbReference>
<proteinExistence type="predicted"/>
<protein>
    <recommendedName>
        <fullName evidence="6">Phage head morphogenesis domain-containing protein</fullName>
    </recommendedName>
</protein>
<accession>A0A5A7MHX2</accession>
<evidence type="ECO:0000313" key="4">
    <source>
        <dbReference type="EMBL" id="GEQ77060.1"/>
    </source>
</evidence>
<evidence type="ECO:0008006" key="6">
    <source>
        <dbReference type="Google" id="ProtNLM"/>
    </source>
</evidence>
<sequence length="411" mass="46273">MADAAYGSLPFKEQAEFFRRKLNLPTTSWADIYTQEHDWAFVVAGANRDAIVSDFRAAVDKAITGGSTLEDFRKDFDRIVAKHGWDYNGGRNWRSKVIYETNLATSFAAGRWEQLQHAPYWQYEHSDWVEHPRAQHVGFDGLVLERDNPWWKLYFPPNGWGCQCKVKGLWLRDLLRLGKQGPDPTPEVKWAEHLIGQRSPNGPRTVSVPEGIDPGFEYAPGSARLRSAIPPERPDPPVPGSAGGHGLPNLQPQTPLPPPRPVPSDLLLPKGLQPEEYVKAFLEPLGASLEQPSIVRDVIGERLVVGKELFQTAQGDWKVQKLGREVFIPLLARALLEPDEIWVRLEWLYALGKAVVRRRYIARFAVEGQEVPTLAVFELGSDGWAGVTTFQGAAQTSQDWRVGTRLYAREE</sequence>
<evidence type="ECO:0000259" key="2">
    <source>
        <dbReference type="Pfam" id="PF04233"/>
    </source>
</evidence>
<feature type="domain" description="Phage-Barnase-EndoU-ColicinE5/D-RelE like nuclease 2" evidence="3">
    <location>
        <begin position="280"/>
        <end position="407"/>
    </location>
</feature>